<evidence type="ECO:0000313" key="4">
    <source>
        <dbReference type="EMBL" id="SIO11106.1"/>
    </source>
</evidence>
<proteinExistence type="predicted"/>
<keyword evidence="1 2" id="KW-0732">Signal</keyword>
<dbReference type="NCBIfam" id="TIGR04183">
    <property type="entry name" value="Por_Secre_tail"/>
    <property type="match status" value="1"/>
</dbReference>
<evidence type="ECO:0000256" key="1">
    <source>
        <dbReference type="ARBA" id="ARBA00022729"/>
    </source>
</evidence>
<evidence type="ECO:0000313" key="5">
    <source>
        <dbReference type="Proteomes" id="UP000185207"/>
    </source>
</evidence>
<protein>
    <submittedName>
        <fullName evidence="4">Por secretion system C-terminal sorting domain-containing protein</fullName>
    </submittedName>
</protein>
<feature type="signal peptide" evidence="2">
    <location>
        <begin position="1"/>
        <end position="21"/>
    </location>
</feature>
<dbReference type="InterPro" id="IPR026444">
    <property type="entry name" value="Secre_tail"/>
</dbReference>
<gene>
    <name evidence="4" type="ORF">SAMN05444409_2056</name>
</gene>
<keyword evidence="5" id="KW-1185">Reference proteome</keyword>
<feature type="chain" id="PRO_5013111207" evidence="2">
    <location>
        <begin position="22"/>
        <end position="161"/>
    </location>
</feature>
<reference evidence="5" key="1">
    <citation type="submission" date="2016-11" db="EMBL/GenBank/DDBJ databases">
        <authorList>
            <person name="Varghese N."/>
            <person name="Submissions S."/>
        </authorList>
    </citation>
    <scope>NUCLEOTIDE SEQUENCE [LARGE SCALE GENOMIC DNA]</scope>
    <source>
        <strain evidence="5">DSM 27623</strain>
    </source>
</reference>
<dbReference type="STRING" id="1416779.SAMN05444409_2056"/>
<dbReference type="Proteomes" id="UP000185207">
    <property type="component" value="Unassembled WGS sequence"/>
</dbReference>
<evidence type="ECO:0000259" key="3">
    <source>
        <dbReference type="Pfam" id="PF18962"/>
    </source>
</evidence>
<dbReference type="OrthoDB" id="1352409at2"/>
<name>A0A1N6GUB4_9FLAO</name>
<dbReference type="EMBL" id="FSRK01000001">
    <property type="protein sequence ID" value="SIO11106.1"/>
    <property type="molecule type" value="Genomic_DNA"/>
</dbReference>
<dbReference type="Pfam" id="PF18962">
    <property type="entry name" value="Por_Secre_tail"/>
    <property type="match status" value="1"/>
</dbReference>
<sequence length="161" mass="17192">MKTTILTCVIFSLCFSYEISAQESLTTAGITASNISGSVSATIGQTFNDTAISSAGSAAPGVQQAYEITESLGINITEITLNVSIYPNPTTDYLNLTVGLSDFNKYRYELVDNSGKLLKAKSIGQSKTSIAMSSYPAAIYYLKVSKGGRAIKIFKVLKTDK</sequence>
<evidence type="ECO:0000256" key="2">
    <source>
        <dbReference type="SAM" id="SignalP"/>
    </source>
</evidence>
<organism evidence="4 5">
    <name type="scientific">Epilithonimonas zeae</name>
    <dbReference type="NCBI Taxonomy" id="1416779"/>
    <lineage>
        <taxon>Bacteria</taxon>
        <taxon>Pseudomonadati</taxon>
        <taxon>Bacteroidota</taxon>
        <taxon>Flavobacteriia</taxon>
        <taxon>Flavobacteriales</taxon>
        <taxon>Weeksellaceae</taxon>
        <taxon>Chryseobacterium group</taxon>
        <taxon>Epilithonimonas</taxon>
    </lineage>
</organism>
<feature type="domain" description="Secretion system C-terminal sorting" evidence="3">
    <location>
        <begin position="85"/>
        <end position="150"/>
    </location>
</feature>
<dbReference type="AlphaFoldDB" id="A0A1N6GUB4"/>
<accession>A0A1N6GUB4</accession>